<feature type="transmembrane region" description="Helical" evidence="1">
    <location>
        <begin position="18"/>
        <end position="38"/>
    </location>
</feature>
<reference evidence="2 3" key="1">
    <citation type="journal article" date="2014" name="PLoS Genet.">
        <title>Phylogenetically driven sequencing of extremely halophilic archaea reveals strategies for static and dynamic osmo-response.</title>
        <authorList>
            <person name="Becker E.A."/>
            <person name="Seitzer P.M."/>
            <person name="Tritt A."/>
            <person name="Larsen D."/>
            <person name="Krusor M."/>
            <person name="Yao A.I."/>
            <person name="Wu D."/>
            <person name="Madern D."/>
            <person name="Eisen J.A."/>
            <person name="Darling A.E."/>
            <person name="Facciotti M.T."/>
        </authorList>
    </citation>
    <scope>NUCLEOTIDE SEQUENCE [LARGE SCALE GENOMIC DNA]</scope>
    <source>
        <strain evidence="2 3">ATCC BAA-1512</strain>
    </source>
</reference>
<accession>M0IKK2</accession>
<dbReference type="EMBL" id="AOLN01000007">
    <property type="protein sequence ID" value="ELZ96542.1"/>
    <property type="molecule type" value="Genomic_DNA"/>
</dbReference>
<sequence length="46" mass="5167">MLFRLQIPGDSVPGSVPLFVFSAVVVLIATTLPLYLGYRRFERVDL</sequence>
<dbReference type="AlphaFoldDB" id="M0IKK2"/>
<dbReference type="STRING" id="662479.C440_05323"/>
<comment type="caution">
    <text evidence="2">The sequence shown here is derived from an EMBL/GenBank/DDBJ whole genome shotgun (WGS) entry which is preliminary data.</text>
</comment>
<keyword evidence="1" id="KW-0472">Membrane</keyword>
<dbReference type="Proteomes" id="UP000011550">
    <property type="component" value="Unassembled WGS sequence"/>
</dbReference>
<keyword evidence="3" id="KW-1185">Reference proteome</keyword>
<dbReference type="PATRIC" id="fig|662479.7.peg.1091"/>
<proteinExistence type="predicted"/>
<evidence type="ECO:0000313" key="3">
    <source>
        <dbReference type="Proteomes" id="UP000011550"/>
    </source>
</evidence>
<evidence type="ECO:0000313" key="2">
    <source>
        <dbReference type="EMBL" id="ELZ96542.1"/>
    </source>
</evidence>
<evidence type="ECO:0000256" key="1">
    <source>
        <dbReference type="SAM" id="Phobius"/>
    </source>
</evidence>
<protein>
    <submittedName>
        <fullName evidence="2">Uncharacterized protein</fullName>
    </submittedName>
</protein>
<keyword evidence="1" id="KW-0812">Transmembrane</keyword>
<organism evidence="2 3">
    <name type="scientific">Haloferax mucosum ATCC BAA-1512</name>
    <dbReference type="NCBI Taxonomy" id="662479"/>
    <lineage>
        <taxon>Archaea</taxon>
        <taxon>Methanobacteriati</taxon>
        <taxon>Methanobacteriota</taxon>
        <taxon>Stenosarchaea group</taxon>
        <taxon>Halobacteria</taxon>
        <taxon>Halobacteriales</taxon>
        <taxon>Haloferacaceae</taxon>
        <taxon>Haloferax</taxon>
    </lineage>
</organism>
<keyword evidence="1" id="KW-1133">Transmembrane helix</keyword>
<gene>
    <name evidence="2" type="ORF">C440_05323</name>
</gene>
<name>M0IKK2_9EURY</name>